<dbReference type="EC" id="1.1.1.-" evidence="3"/>
<evidence type="ECO:0000256" key="2">
    <source>
        <dbReference type="ARBA" id="ARBA00023002"/>
    </source>
</evidence>
<reference evidence="4" key="1">
    <citation type="journal article" date="2019" name="Int. J. Syst. Evol. Microbiol.">
        <title>The Global Catalogue of Microorganisms (GCM) 10K type strain sequencing project: providing services to taxonomists for standard genome sequencing and annotation.</title>
        <authorList>
            <consortium name="The Broad Institute Genomics Platform"/>
            <consortium name="The Broad Institute Genome Sequencing Center for Infectious Disease"/>
            <person name="Wu L."/>
            <person name="Ma J."/>
        </authorList>
    </citation>
    <scope>NUCLEOTIDE SEQUENCE [LARGE SCALE GENOMIC DNA]</scope>
    <source>
        <strain evidence="4">TISTR 1827</strain>
    </source>
</reference>
<accession>A0ABW5QTN9</accession>
<keyword evidence="2 3" id="KW-0560">Oxidoreductase</keyword>
<evidence type="ECO:0000313" key="4">
    <source>
        <dbReference type="Proteomes" id="UP001597493"/>
    </source>
</evidence>
<dbReference type="EMBL" id="JBHUMY010000006">
    <property type="protein sequence ID" value="MFD2659818.1"/>
    <property type="molecule type" value="Genomic_DNA"/>
</dbReference>
<dbReference type="InterPro" id="IPR020904">
    <property type="entry name" value="Sc_DH/Rdtase_CS"/>
</dbReference>
<dbReference type="PROSITE" id="PS00061">
    <property type="entry name" value="ADH_SHORT"/>
    <property type="match status" value="1"/>
</dbReference>
<sequence>MERCASVVMITDADSPSGKAFIREFAGSGAGLVLGSPSGGSEIEAELRIVDAAGAKALVANADLTSREEVALLLEQARHQLGPVDVLIHNNDHYIPALTEDCEERDFAAVMEANAKTAFLCAQAVGKQMAELEHGSIVFLTSVHAEKPTGSSFAYSASKGAVKMLAKEAALYLGRFGIRVNTIEMGPVEGDPDRFRSPFSTLYDNYRYKVPSGELGSYRDAAAIARFLVSEEARYLNGADIRLDGGFLLHYMDHKMKRPRSGDGT</sequence>
<proteinExistence type="inferred from homology"/>
<dbReference type="PANTHER" id="PTHR43639:SF1">
    <property type="entry name" value="SHORT-CHAIN DEHYDROGENASE_REDUCTASE FAMILY PROTEIN"/>
    <property type="match status" value="1"/>
</dbReference>
<dbReference type="PANTHER" id="PTHR43639">
    <property type="entry name" value="OXIDOREDUCTASE, SHORT-CHAIN DEHYDROGENASE/REDUCTASE FAMILY (AFU_ORTHOLOGUE AFUA_5G02870)"/>
    <property type="match status" value="1"/>
</dbReference>
<evidence type="ECO:0000256" key="1">
    <source>
        <dbReference type="ARBA" id="ARBA00006484"/>
    </source>
</evidence>
<evidence type="ECO:0000313" key="3">
    <source>
        <dbReference type="EMBL" id="MFD2659818.1"/>
    </source>
</evidence>
<dbReference type="RefSeq" id="WP_379270497.1">
    <property type="nucleotide sequence ID" value="NZ_JBHUGT010000015.1"/>
</dbReference>
<keyword evidence="4" id="KW-1185">Reference proteome</keyword>
<protein>
    <submittedName>
        <fullName evidence="3">SDR family NAD(P)-dependent oxidoreductase</fullName>
        <ecNumber evidence="3">1.1.1.-</ecNumber>
    </submittedName>
</protein>
<dbReference type="Gene3D" id="3.40.50.720">
    <property type="entry name" value="NAD(P)-binding Rossmann-like Domain"/>
    <property type="match status" value="1"/>
</dbReference>
<organism evidence="3 4">
    <name type="scientific">Paenibacillus thailandensis</name>
    <dbReference type="NCBI Taxonomy" id="393250"/>
    <lineage>
        <taxon>Bacteria</taxon>
        <taxon>Bacillati</taxon>
        <taxon>Bacillota</taxon>
        <taxon>Bacilli</taxon>
        <taxon>Bacillales</taxon>
        <taxon>Paenibacillaceae</taxon>
        <taxon>Paenibacillus</taxon>
    </lineage>
</organism>
<comment type="caution">
    <text evidence="3">The sequence shown here is derived from an EMBL/GenBank/DDBJ whole genome shotgun (WGS) entry which is preliminary data.</text>
</comment>
<dbReference type="GO" id="GO:0016491">
    <property type="term" value="F:oxidoreductase activity"/>
    <property type="evidence" value="ECO:0007669"/>
    <property type="project" value="UniProtKB-KW"/>
</dbReference>
<name>A0ABW5QTN9_9BACL</name>
<gene>
    <name evidence="3" type="ORF">ACFSW5_05990</name>
</gene>
<dbReference type="InterPro" id="IPR002347">
    <property type="entry name" value="SDR_fam"/>
</dbReference>
<comment type="similarity">
    <text evidence="1">Belongs to the short-chain dehydrogenases/reductases (SDR) family.</text>
</comment>
<dbReference type="InterPro" id="IPR036291">
    <property type="entry name" value="NAD(P)-bd_dom_sf"/>
</dbReference>
<dbReference type="SUPFAM" id="SSF51735">
    <property type="entry name" value="NAD(P)-binding Rossmann-fold domains"/>
    <property type="match status" value="1"/>
</dbReference>
<dbReference type="Proteomes" id="UP001597493">
    <property type="component" value="Unassembled WGS sequence"/>
</dbReference>
<dbReference type="PRINTS" id="PR00081">
    <property type="entry name" value="GDHRDH"/>
</dbReference>
<dbReference type="CDD" id="cd05233">
    <property type="entry name" value="SDR_c"/>
    <property type="match status" value="1"/>
</dbReference>
<dbReference type="Pfam" id="PF13561">
    <property type="entry name" value="adh_short_C2"/>
    <property type="match status" value="1"/>
</dbReference>